<evidence type="ECO:0000259" key="2">
    <source>
        <dbReference type="Pfam" id="PF13175"/>
    </source>
</evidence>
<dbReference type="InterPro" id="IPR041685">
    <property type="entry name" value="AAA_GajA/Old/RecF-like"/>
</dbReference>
<dbReference type="InterPro" id="IPR022532">
    <property type="entry name" value="DUF3696"/>
</dbReference>
<feature type="domain" description="Endonuclease GajA/Old nuclease/RecF-like AAA" evidence="2">
    <location>
        <begin position="1"/>
        <end position="46"/>
    </location>
</feature>
<evidence type="ECO:0000313" key="4">
    <source>
        <dbReference type="Proteomes" id="UP000186469"/>
    </source>
</evidence>
<name>A0A1M7TH43_9BACT</name>
<dbReference type="PANTHER" id="PTHR43581">
    <property type="entry name" value="ATP/GTP PHOSPHATASE"/>
    <property type="match status" value="1"/>
</dbReference>
<dbReference type="PIRSF" id="PIRSF034888">
    <property type="entry name" value="P-loop_UCP034888"/>
    <property type="match status" value="1"/>
</dbReference>
<dbReference type="EMBL" id="FRDI01000012">
    <property type="protein sequence ID" value="SHN70057.1"/>
    <property type="molecule type" value="Genomic_DNA"/>
</dbReference>
<dbReference type="AlphaFoldDB" id="A0A1M7TH43"/>
<protein>
    <submittedName>
        <fullName evidence="3">Predicted ATPase</fullName>
    </submittedName>
</protein>
<dbReference type="SUPFAM" id="SSF52540">
    <property type="entry name" value="P-loop containing nucleoside triphosphate hydrolases"/>
    <property type="match status" value="1"/>
</dbReference>
<proteinExistence type="predicted"/>
<dbReference type="Proteomes" id="UP000186469">
    <property type="component" value="Unassembled WGS sequence"/>
</dbReference>
<dbReference type="Pfam" id="PF13175">
    <property type="entry name" value="AAA_15"/>
    <property type="match status" value="2"/>
</dbReference>
<evidence type="ECO:0000313" key="3">
    <source>
        <dbReference type="EMBL" id="SHN70057.1"/>
    </source>
</evidence>
<keyword evidence="4" id="KW-1185">Reference proteome</keyword>
<dbReference type="InterPro" id="IPR027417">
    <property type="entry name" value="P-loop_NTPase"/>
</dbReference>
<dbReference type="Gene3D" id="3.40.50.300">
    <property type="entry name" value="P-loop containing nucleotide triphosphate hydrolases"/>
    <property type="match status" value="1"/>
</dbReference>
<evidence type="ECO:0000259" key="1">
    <source>
        <dbReference type="Pfam" id="PF12476"/>
    </source>
</evidence>
<organism evidence="3 4">
    <name type="scientific">Desulfovibrio litoralis DSM 11393</name>
    <dbReference type="NCBI Taxonomy" id="1121455"/>
    <lineage>
        <taxon>Bacteria</taxon>
        <taxon>Pseudomonadati</taxon>
        <taxon>Thermodesulfobacteriota</taxon>
        <taxon>Desulfovibrionia</taxon>
        <taxon>Desulfovibrionales</taxon>
        <taxon>Desulfovibrionaceae</taxon>
        <taxon>Desulfovibrio</taxon>
    </lineage>
</organism>
<feature type="domain" description="Endonuclease GajA/Old nuclease/RecF-like AAA" evidence="2">
    <location>
        <begin position="201"/>
        <end position="278"/>
    </location>
</feature>
<dbReference type="InterPro" id="IPR051396">
    <property type="entry name" value="Bact_Antivir_Def_Nuclease"/>
</dbReference>
<dbReference type="Pfam" id="PF12476">
    <property type="entry name" value="DUF3696"/>
    <property type="match status" value="1"/>
</dbReference>
<dbReference type="InterPro" id="IPR014592">
    <property type="entry name" value="P-loop_UCP034888"/>
</dbReference>
<dbReference type="RefSeq" id="WP_072697674.1">
    <property type="nucleotide sequence ID" value="NZ_FRDI01000012.1"/>
</dbReference>
<dbReference type="STRING" id="1121455.SAMN02745728_01993"/>
<feature type="domain" description="DUF3696" evidence="1">
    <location>
        <begin position="292"/>
        <end position="341"/>
    </location>
</feature>
<dbReference type="OrthoDB" id="3322489at2"/>
<reference evidence="3 4" key="1">
    <citation type="submission" date="2016-12" db="EMBL/GenBank/DDBJ databases">
        <authorList>
            <person name="Song W.-J."/>
            <person name="Kurnit D.M."/>
        </authorList>
    </citation>
    <scope>NUCLEOTIDE SEQUENCE [LARGE SCALE GENOMIC DNA]</scope>
    <source>
        <strain evidence="3 4">DSM 11393</strain>
    </source>
</reference>
<gene>
    <name evidence="3" type="ORF">SAMN02745728_01993</name>
</gene>
<dbReference type="PANTHER" id="PTHR43581:SF2">
    <property type="entry name" value="EXCINUCLEASE ATPASE SUBUNIT"/>
    <property type="match status" value="1"/>
</dbReference>
<sequence>MINNIHMQNFKCFTDVSLSLRPITILAGLNSSGKSTVLQAIRMWSKGDLLSGHGPEKELRSSLGGTYSIGVTCENGECSNILDFQNPVEEDTVSLKTLQIKQPVHFISASRLGPQTYLPLRVDRTDDHVGDNGEYVVEILRSYLIKSGVPEKLRAKNVKVAGLRDNIEGWLRELSPGVQFQYHYTVEADIGRTEFSNHRPTNVGFGLSYVLPIIVSVLSIASDEMKRMKSQGTFLPILLIENPESHLHPKGQTMMGRFLAYAASCGVQCIIETHSEHVFNGIRLAIKEGSLTADSAIGYFFEYNFSKEMSTAQPIFFDKHGMCDCWPNNFFDESEKTLLELISPCQ</sequence>
<accession>A0A1M7TH43</accession>